<feature type="transmembrane region" description="Helical" evidence="1">
    <location>
        <begin position="116"/>
        <end position="135"/>
    </location>
</feature>
<evidence type="ECO:0000256" key="1">
    <source>
        <dbReference type="SAM" id="Phobius"/>
    </source>
</evidence>
<geneLocation type="mitochondrion" evidence="2"/>
<feature type="transmembrane region" description="Helical" evidence="1">
    <location>
        <begin position="213"/>
        <end position="230"/>
    </location>
</feature>
<keyword evidence="1" id="KW-0472">Membrane</keyword>
<keyword evidence="1" id="KW-0812">Transmembrane</keyword>
<gene>
    <name evidence="2" type="ORF">MitoLV_11</name>
</gene>
<feature type="transmembrane region" description="Helical" evidence="1">
    <location>
        <begin position="242"/>
        <end position="260"/>
    </location>
</feature>
<keyword evidence="2" id="KW-0496">Mitochondrion</keyword>
<feature type="transmembrane region" description="Helical" evidence="1">
    <location>
        <begin position="77"/>
        <end position="96"/>
    </location>
</feature>
<feature type="transmembrane region" description="Helical" evidence="1">
    <location>
        <begin position="368"/>
        <end position="386"/>
    </location>
</feature>
<keyword evidence="1" id="KW-1133">Transmembrane helix</keyword>
<evidence type="ECO:0000313" key="2">
    <source>
        <dbReference type="EMBL" id="QPM99244.1"/>
    </source>
</evidence>
<proteinExistence type="predicted"/>
<sequence length="421" mass="51802">MLNYNFWLPNTPLTFKFNLFEFSLNFDNFSILDLFNPFDLFFLGFQSVLFSFNSILIFSQLDILFNLIFKSLFKYDGLTFVLSFYLDNFNNIPLYFKFFLYSNSWFYYDSFISFYLNAPEFIFFSLDFLQAYFVFGSDHSVRLVYEHLNYSTNYLFIEFFDSIVWLLVLLLLLILFLQNFRIMNLIHHGESIFIKLFFFLWSFSTEQRINFNLTFNWFTFFFFIWIPLLMTYDDQNTELVELIHFFIIFIFVMLIFMLLYKYSIHYFSFLENSISDGFSVHFILKQFVRDVANSFALFLRFFLLIFRLNIYDGLDDFLDSYYIFFIDFDEDNYFDESFIISDNFFFLNDNHEDLIYKSTIEYSIWFDLYSKYFILITKFLFFWIFILEEIFRVTLALYISYLIIFEIHSVNTSYNEDKFYK</sequence>
<dbReference type="EMBL" id="MK889230">
    <property type="protein sequence ID" value="QPM99244.1"/>
    <property type="molecule type" value="Genomic_DNA"/>
</dbReference>
<organism evidence="2">
    <name type="scientific">Euplotes vanleeuwenhoeki</name>
    <dbReference type="NCBI Taxonomy" id="2794224"/>
    <lineage>
        <taxon>Eukaryota</taxon>
        <taxon>Sar</taxon>
        <taxon>Alveolata</taxon>
        <taxon>Ciliophora</taxon>
        <taxon>Intramacronucleata</taxon>
        <taxon>Spirotrichea</taxon>
        <taxon>Hypotrichia</taxon>
        <taxon>Euplotida</taxon>
        <taxon>Euplotidae</taxon>
        <taxon>Euplotes</taxon>
    </lineage>
</organism>
<feature type="transmembrane region" description="Helical" evidence="1">
    <location>
        <begin position="155"/>
        <end position="176"/>
    </location>
</feature>
<reference evidence="2" key="1">
    <citation type="journal article" date="2020" name="Sci. Rep.">
        <title>Morphology, ultrastructure, genomics, and phylogeny of Euplotes vanleeuwenhoeki sp. nov. and its ultra-reduced endosymbiont 'Candidatus Pinguicoccus supinus' sp. nov.</title>
        <authorList>
            <person name="Serra V."/>
            <person name="Gammuto L."/>
            <person name="Nitla V."/>
            <person name="Castelli M."/>
            <person name="Lanzoni O."/>
            <person name="Sassera D."/>
            <person name="Bandi C."/>
            <person name="Sandeep B.V."/>
            <person name="Verni F."/>
            <person name="Modeo L."/>
            <person name="Petroni G."/>
        </authorList>
    </citation>
    <scope>NUCLEOTIDE SEQUENCE</scope>
    <source>
        <strain evidence="2">KKR18</strain>
    </source>
</reference>
<feature type="transmembrane region" description="Helical" evidence="1">
    <location>
        <begin position="40"/>
        <end position="65"/>
    </location>
</feature>
<protein>
    <submittedName>
        <fullName evidence="2">Uncharacterized protein</fullName>
    </submittedName>
</protein>
<name>A0A7T1C4Z5_9SPIT</name>
<dbReference type="AlphaFoldDB" id="A0A7T1C4Z5"/>
<feature type="transmembrane region" description="Helical" evidence="1">
    <location>
        <begin position="393"/>
        <end position="411"/>
    </location>
</feature>
<feature type="transmembrane region" description="Helical" evidence="1">
    <location>
        <begin position="291"/>
        <end position="310"/>
    </location>
</feature>
<accession>A0A7T1C4Z5</accession>